<dbReference type="EMBL" id="KK198761">
    <property type="protein sequence ID" value="KCW56853.1"/>
    <property type="molecule type" value="Genomic_DNA"/>
</dbReference>
<evidence type="ECO:0000313" key="1">
    <source>
        <dbReference type="EMBL" id="KCW56853.1"/>
    </source>
</evidence>
<sequence length="76" mass="8901">MVFFSNCLRGTRFPTFLGRTTTTVLDTRRGITWRAVTWTNEGRGSDPTGARDWSVDWVWAWRRRRGFRGHFCGFGL</sequence>
<accession>A0A059ASM3</accession>
<reference evidence="1" key="1">
    <citation type="submission" date="2013-07" db="EMBL/GenBank/DDBJ databases">
        <title>The genome of Eucalyptus grandis.</title>
        <authorList>
            <person name="Schmutz J."/>
            <person name="Hayes R."/>
            <person name="Myburg A."/>
            <person name="Tuskan G."/>
            <person name="Grattapaglia D."/>
            <person name="Rokhsar D.S."/>
        </authorList>
    </citation>
    <scope>NUCLEOTIDE SEQUENCE</scope>
    <source>
        <tissue evidence="1">Leaf extractions</tissue>
    </source>
</reference>
<dbReference type="Gramene" id="KCW56853">
    <property type="protein sequence ID" value="KCW56853"/>
    <property type="gene ID" value="EUGRSUZ_I02517"/>
</dbReference>
<organism evidence="1">
    <name type="scientific">Eucalyptus grandis</name>
    <name type="common">Flooded gum</name>
    <dbReference type="NCBI Taxonomy" id="71139"/>
    <lineage>
        <taxon>Eukaryota</taxon>
        <taxon>Viridiplantae</taxon>
        <taxon>Streptophyta</taxon>
        <taxon>Embryophyta</taxon>
        <taxon>Tracheophyta</taxon>
        <taxon>Spermatophyta</taxon>
        <taxon>Magnoliopsida</taxon>
        <taxon>eudicotyledons</taxon>
        <taxon>Gunneridae</taxon>
        <taxon>Pentapetalae</taxon>
        <taxon>rosids</taxon>
        <taxon>malvids</taxon>
        <taxon>Myrtales</taxon>
        <taxon>Myrtaceae</taxon>
        <taxon>Myrtoideae</taxon>
        <taxon>Eucalypteae</taxon>
        <taxon>Eucalyptus</taxon>
    </lineage>
</organism>
<name>A0A059ASM3_EUCGR</name>
<dbReference type="InParanoid" id="A0A059ASM3"/>
<gene>
    <name evidence="1" type="ORF">EUGRSUZ_I02517</name>
</gene>
<dbReference type="AlphaFoldDB" id="A0A059ASM3"/>
<protein>
    <submittedName>
        <fullName evidence="1">Uncharacterized protein</fullName>
    </submittedName>
</protein>
<proteinExistence type="predicted"/>